<keyword evidence="2" id="KW-1185">Reference proteome</keyword>
<evidence type="ECO:0000313" key="1">
    <source>
        <dbReference type="EMBL" id="UXD22929.1"/>
    </source>
</evidence>
<dbReference type="AlphaFoldDB" id="A0A977KC11"/>
<organism evidence="1 2">
    <name type="scientific">Ignicoccus pacificus DSM 13166</name>
    <dbReference type="NCBI Taxonomy" id="940294"/>
    <lineage>
        <taxon>Archaea</taxon>
        <taxon>Thermoproteota</taxon>
        <taxon>Thermoprotei</taxon>
        <taxon>Desulfurococcales</taxon>
        <taxon>Desulfurococcaceae</taxon>
        <taxon>Ignicoccus</taxon>
    </lineage>
</organism>
<evidence type="ECO:0000313" key="2">
    <source>
        <dbReference type="Proteomes" id="UP001063698"/>
    </source>
</evidence>
<protein>
    <submittedName>
        <fullName evidence="1">Uncharacterized protein</fullName>
    </submittedName>
</protein>
<accession>A0A977KC11</accession>
<proteinExistence type="predicted"/>
<dbReference type="Proteomes" id="UP001063698">
    <property type="component" value="Chromosome"/>
</dbReference>
<dbReference type="EMBL" id="CP006868">
    <property type="protein sequence ID" value="UXD22929.1"/>
    <property type="molecule type" value="Genomic_DNA"/>
</dbReference>
<reference evidence="1" key="1">
    <citation type="submission" date="2013-11" db="EMBL/GenBank/DDBJ databases">
        <title>Comparative genomics of Ignicoccus.</title>
        <authorList>
            <person name="Podar M."/>
        </authorList>
    </citation>
    <scope>NUCLEOTIDE SEQUENCE</scope>
    <source>
        <strain evidence="1">DSM 13166</strain>
    </source>
</reference>
<sequence>MYKPVDVDVYIVRARRGLDGEVHVAIATGRIPSETNPKFTAFIIPPKELEEKKDKYKGKIKKIDIESDEFKSLNPIARELARKALRAPSAHIPEEVLEELE</sequence>
<name>A0A977KC11_9CREN</name>
<dbReference type="KEGG" id="ipc:IPA_09670"/>
<gene>
    <name evidence="1" type="ORF">IPA_09670</name>
</gene>